<dbReference type="GO" id="GO:0005524">
    <property type="term" value="F:ATP binding"/>
    <property type="evidence" value="ECO:0007669"/>
    <property type="project" value="UniProtKB-KW"/>
</dbReference>
<evidence type="ECO:0000313" key="10">
    <source>
        <dbReference type="Proteomes" id="UP000023152"/>
    </source>
</evidence>
<dbReference type="PROSITE" id="PS00108">
    <property type="entry name" value="PROTEIN_KINASE_ST"/>
    <property type="match status" value="1"/>
</dbReference>
<dbReference type="GO" id="GO:0005829">
    <property type="term" value="C:cytosol"/>
    <property type="evidence" value="ECO:0007669"/>
    <property type="project" value="TreeGrafter"/>
</dbReference>
<keyword evidence="10" id="KW-1185">Reference proteome</keyword>
<dbReference type="PANTHER" id="PTHR24353:SF37">
    <property type="entry name" value="CAMP-DEPENDENT PROTEIN KINASE CATALYTIC SUBUNIT PRKX"/>
    <property type="match status" value="1"/>
</dbReference>
<dbReference type="PROSITE" id="PS50011">
    <property type="entry name" value="PROTEIN_KINASE_DOM"/>
    <property type="match status" value="1"/>
</dbReference>
<reference evidence="9 10" key="1">
    <citation type="journal article" date="2013" name="Curr. Biol.">
        <title>The Genome of the Foraminiferan Reticulomyxa filosa.</title>
        <authorList>
            <person name="Glockner G."/>
            <person name="Hulsmann N."/>
            <person name="Schleicher M."/>
            <person name="Noegel A.A."/>
            <person name="Eichinger L."/>
            <person name="Gallinger C."/>
            <person name="Pawlowski J."/>
            <person name="Sierra R."/>
            <person name="Euteneuer U."/>
            <person name="Pillet L."/>
            <person name="Moustafa A."/>
            <person name="Platzer M."/>
            <person name="Groth M."/>
            <person name="Szafranski K."/>
            <person name="Schliwa M."/>
        </authorList>
    </citation>
    <scope>NUCLEOTIDE SEQUENCE [LARGE SCALE GENOMIC DNA]</scope>
</reference>
<dbReference type="PANTHER" id="PTHR24353">
    <property type="entry name" value="CYCLIC NUCLEOTIDE-DEPENDENT PROTEIN KINASE"/>
    <property type="match status" value="1"/>
</dbReference>
<evidence type="ECO:0000256" key="3">
    <source>
        <dbReference type="ARBA" id="ARBA00022679"/>
    </source>
</evidence>
<dbReference type="Gene3D" id="1.10.510.10">
    <property type="entry name" value="Transferase(Phosphotransferase) domain 1"/>
    <property type="match status" value="1"/>
</dbReference>
<protein>
    <recommendedName>
        <fullName evidence="11">Protein kinase domain-containing protein</fullName>
    </recommendedName>
</protein>
<dbReference type="GO" id="GO:0004691">
    <property type="term" value="F:cAMP-dependent protein kinase activity"/>
    <property type="evidence" value="ECO:0007669"/>
    <property type="project" value="TreeGrafter"/>
</dbReference>
<dbReference type="InterPro" id="IPR000719">
    <property type="entry name" value="Prot_kinase_dom"/>
</dbReference>
<dbReference type="AlphaFoldDB" id="X6MC25"/>
<dbReference type="Gene3D" id="3.30.200.20">
    <property type="entry name" value="Phosphorylase Kinase, domain 1"/>
    <property type="match status" value="1"/>
</dbReference>
<comment type="caution">
    <text evidence="9">The sequence shown here is derived from an EMBL/GenBank/DDBJ whole genome shotgun (WGS) entry which is preliminary data.</text>
</comment>
<evidence type="ECO:0000256" key="6">
    <source>
        <dbReference type="ARBA" id="ARBA00022840"/>
    </source>
</evidence>
<dbReference type="InterPro" id="IPR017892">
    <property type="entry name" value="Pkinase_C"/>
</dbReference>
<dbReference type="PROSITE" id="PS51285">
    <property type="entry name" value="AGC_KINASE_CTER"/>
    <property type="match status" value="1"/>
</dbReference>
<dbReference type="Pfam" id="PF00069">
    <property type="entry name" value="Pkinase"/>
    <property type="match status" value="1"/>
</dbReference>
<feature type="domain" description="Protein kinase" evidence="7">
    <location>
        <begin position="34"/>
        <end position="320"/>
    </location>
</feature>
<evidence type="ECO:0000259" key="8">
    <source>
        <dbReference type="PROSITE" id="PS51285"/>
    </source>
</evidence>
<dbReference type="Proteomes" id="UP000023152">
    <property type="component" value="Unassembled WGS sequence"/>
</dbReference>
<gene>
    <name evidence="9" type="ORF">RFI_26384</name>
</gene>
<evidence type="ECO:0000256" key="2">
    <source>
        <dbReference type="ARBA" id="ARBA00022553"/>
    </source>
</evidence>
<evidence type="ECO:0000256" key="4">
    <source>
        <dbReference type="ARBA" id="ARBA00022741"/>
    </source>
</evidence>
<keyword evidence="1" id="KW-0723">Serine/threonine-protein kinase</keyword>
<sequence>MTTSSTLQLTKRRIRDCFEQMKSKKKTEWGLSSFEVGKTVGKGTFGCVHVATAKLGDETTTQEPEEEEKKDIKTIESKQCHEKITVTSSNELDVLTKNVSTLKIDETKTEPELVVAIKMPNKKILADLKQWKHLTSEKEILYACDSPFIVGLYAHFQDPLYCYLVARNRLDEDQVKYFACEVICALFYLHNKGIIYRDLKPENILIDQNGHIKLTDFGFATYTRGLCWTLCGTPEYLAPEIISNKGHSKGVDWWAVGVLVYEMIESYPPFAADNIVGIYKAILKCKYEFTERFSELSKVWRKKKKKKKAFYFFSLAHLSLSFVPNPNEKPKPIFTSDILSQIRTGFYSSLSRTGSFSTSHSWFKDIDWECAHQQKLKPPFIPCVTSDRDTEYFDDFSEEDSSTVEMCTPEEQDMFKGW</sequence>
<evidence type="ECO:0000313" key="9">
    <source>
        <dbReference type="EMBL" id="ETO10992.1"/>
    </source>
</evidence>
<evidence type="ECO:0000256" key="1">
    <source>
        <dbReference type="ARBA" id="ARBA00022527"/>
    </source>
</evidence>
<accession>X6MC25</accession>
<keyword evidence="5" id="KW-0418">Kinase</keyword>
<keyword evidence="6" id="KW-0067">ATP-binding</keyword>
<keyword evidence="4" id="KW-0547">Nucleotide-binding</keyword>
<dbReference type="SMART" id="SM00220">
    <property type="entry name" value="S_TKc"/>
    <property type="match status" value="1"/>
</dbReference>
<keyword evidence="2" id="KW-0597">Phosphoprotein</keyword>
<name>X6MC25_RETFI</name>
<organism evidence="9 10">
    <name type="scientific">Reticulomyxa filosa</name>
    <dbReference type="NCBI Taxonomy" id="46433"/>
    <lineage>
        <taxon>Eukaryota</taxon>
        <taxon>Sar</taxon>
        <taxon>Rhizaria</taxon>
        <taxon>Retaria</taxon>
        <taxon>Foraminifera</taxon>
        <taxon>Monothalamids</taxon>
        <taxon>Reticulomyxidae</taxon>
        <taxon>Reticulomyxa</taxon>
    </lineage>
</organism>
<dbReference type="InterPro" id="IPR000961">
    <property type="entry name" value="AGC-kinase_C"/>
</dbReference>
<dbReference type="SUPFAM" id="SSF56112">
    <property type="entry name" value="Protein kinase-like (PK-like)"/>
    <property type="match status" value="1"/>
</dbReference>
<dbReference type="SMART" id="SM00133">
    <property type="entry name" value="S_TK_X"/>
    <property type="match status" value="1"/>
</dbReference>
<dbReference type="Pfam" id="PF00433">
    <property type="entry name" value="Pkinase_C"/>
    <property type="match status" value="1"/>
</dbReference>
<proteinExistence type="predicted"/>
<feature type="domain" description="AGC-kinase C-terminal" evidence="8">
    <location>
        <begin position="364"/>
        <end position="418"/>
    </location>
</feature>
<evidence type="ECO:0008006" key="11">
    <source>
        <dbReference type="Google" id="ProtNLM"/>
    </source>
</evidence>
<dbReference type="GO" id="GO:0005952">
    <property type="term" value="C:cAMP-dependent protein kinase complex"/>
    <property type="evidence" value="ECO:0007669"/>
    <property type="project" value="TreeGrafter"/>
</dbReference>
<dbReference type="InterPro" id="IPR011009">
    <property type="entry name" value="Kinase-like_dom_sf"/>
</dbReference>
<evidence type="ECO:0000256" key="5">
    <source>
        <dbReference type="ARBA" id="ARBA00022777"/>
    </source>
</evidence>
<dbReference type="InterPro" id="IPR008271">
    <property type="entry name" value="Ser/Thr_kinase_AS"/>
</dbReference>
<evidence type="ECO:0000259" key="7">
    <source>
        <dbReference type="PROSITE" id="PS50011"/>
    </source>
</evidence>
<dbReference type="EMBL" id="ASPP01022898">
    <property type="protein sequence ID" value="ETO10992.1"/>
    <property type="molecule type" value="Genomic_DNA"/>
</dbReference>
<keyword evidence="3" id="KW-0808">Transferase</keyword>